<name>A0ABP0KLI8_9DINO</name>
<feature type="region of interest" description="Disordered" evidence="1">
    <location>
        <begin position="393"/>
        <end position="413"/>
    </location>
</feature>
<feature type="non-terminal residue" evidence="2">
    <location>
        <position position="1"/>
    </location>
</feature>
<feature type="compositionally biased region" description="Basic and acidic residues" evidence="1">
    <location>
        <begin position="393"/>
        <end position="407"/>
    </location>
</feature>
<dbReference type="EMBL" id="CAXAMM010011928">
    <property type="protein sequence ID" value="CAK9027482.1"/>
    <property type="molecule type" value="Genomic_DNA"/>
</dbReference>
<keyword evidence="3" id="KW-1185">Reference proteome</keyword>
<evidence type="ECO:0000256" key="1">
    <source>
        <dbReference type="SAM" id="MobiDB-lite"/>
    </source>
</evidence>
<dbReference type="Proteomes" id="UP001642464">
    <property type="component" value="Unassembled WGS sequence"/>
</dbReference>
<sequence length="413" mass="45839">ERKAVEQYPRLRHALLKALLMGPADKALTVQDVKKLLHGKMIDKAQMAEALIGEVAALLRPVASELKLKVMGEFSINLAYHVCEKSFEHDEPQAIAYDAINQVNTSGRHADTLVYAWCPKEKTADAVMAAEPEEGVRQYDSTGQQTTPAQLQESGFDIGVNVMRKKCKTMGVIKSMTSTKVQVELDETKSVQVFDATTFLQGEWRTVKPKVEIILVENWGTYECHQAREIAIMELQAEATSALCEAVRSSKSLMGILDLVAKPTRDVRALKPIAKNQLSLVPATTKVLVLPKGKTPPVGSLSMGQKALTKTEEFEIWLVPHMVMPKDGVMPKGSSMIVPCWLVRGTEKKDEVNLEVFPDLTGRKIEKNKALRVPVLRNSIKIKEGESLMLFRPKAEDTAEDHLDHPPAKKAKK</sequence>
<evidence type="ECO:0000313" key="2">
    <source>
        <dbReference type="EMBL" id="CAK9027482.1"/>
    </source>
</evidence>
<protein>
    <submittedName>
        <fullName evidence="2">Uncharacterized protein</fullName>
    </submittedName>
</protein>
<organism evidence="2 3">
    <name type="scientific">Durusdinium trenchii</name>
    <dbReference type="NCBI Taxonomy" id="1381693"/>
    <lineage>
        <taxon>Eukaryota</taxon>
        <taxon>Sar</taxon>
        <taxon>Alveolata</taxon>
        <taxon>Dinophyceae</taxon>
        <taxon>Suessiales</taxon>
        <taxon>Symbiodiniaceae</taxon>
        <taxon>Durusdinium</taxon>
    </lineage>
</organism>
<accession>A0ABP0KLI8</accession>
<gene>
    <name evidence="2" type="ORF">SCF082_LOCUS17937</name>
</gene>
<comment type="caution">
    <text evidence="2">The sequence shown here is derived from an EMBL/GenBank/DDBJ whole genome shotgun (WGS) entry which is preliminary data.</text>
</comment>
<proteinExistence type="predicted"/>
<reference evidence="2 3" key="1">
    <citation type="submission" date="2024-02" db="EMBL/GenBank/DDBJ databases">
        <authorList>
            <person name="Chen Y."/>
            <person name="Shah S."/>
            <person name="Dougan E. K."/>
            <person name="Thang M."/>
            <person name="Chan C."/>
        </authorList>
    </citation>
    <scope>NUCLEOTIDE SEQUENCE [LARGE SCALE GENOMIC DNA]</scope>
</reference>
<evidence type="ECO:0000313" key="3">
    <source>
        <dbReference type="Proteomes" id="UP001642464"/>
    </source>
</evidence>